<evidence type="ECO:0000313" key="3">
    <source>
        <dbReference type="Proteomes" id="UP000067683"/>
    </source>
</evidence>
<feature type="transmembrane region" description="Helical" evidence="1">
    <location>
        <begin position="12"/>
        <end position="35"/>
    </location>
</feature>
<gene>
    <name evidence="2" type="ORF">AUC31_14580</name>
</gene>
<dbReference type="Proteomes" id="UP000067683">
    <property type="component" value="Chromosome"/>
</dbReference>
<feature type="transmembrane region" description="Helical" evidence="1">
    <location>
        <begin position="42"/>
        <end position="60"/>
    </location>
</feature>
<protein>
    <submittedName>
        <fullName evidence="2">Uncharacterized protein</fullName>
    </submittedName>
</protein>
<evidence type="ECO:0000256" key="1">
    <source>
        <dbReference type="SAM" id="Phobius"/>
    </source>
</evidence>
<evidence type="ECO:0000313" key="2">
    <source>
        <dbReference type="EMBL" id="ALS76346.1"/>
    </source>
</evidence>
<keyword evidence="1" id="KW-0812">Transmembrane</keyword>
<organism evidence="2 3">
    <name type="scientific">Planococcus rifietoensis</name>
    <dbReference type="NCBI Taxonomy" id="200991"/>
    <lineage>
        <taxon>Bacteria</taxon>
        <taxon>Bacillati</taxon>
        <taxon>Bacillota</taxon>
        <taxon>Bacilli</taxon>
        <taxon>Bacillales</taxon>
        <taxon>Caryophanaceae</taxon>
        <taxon>Planococcus</taxon>
    </lineage>
</organism>
<sequence>MILHVTNTKRGIFIGHLIIWVIVVLSLAIGAITFFMKRNEQLFWSLFSIMLTNLVLGLFFQIYVNTFIGLLLCFAVIAMVGLNILRSRRSSI</sequence>
<keyword evidence="1" id="KW-0472">Membrane</keyword>
<accession>A0A0U2YNZ9</accession>
<dbReference type="EMBL" id="CP013659">
    <property type="protein sequence ID" value="ALS76346.1"/>
    <property type="molecule type" value="Genomic_DNA"/>
</dbReference>
<proteinExistence type="predicted"/>
<keyword evidence="1" id="KW-1133">Transmembrane helix</keyword>
<dbReference type="AlphaFoldDB" id="A0A0U2YNZ9"/>
<keyword evidence="3" id="KW-1185">Reference proteome</keyword>
<name>A0A0U2YNZ9_9BACL</name>
<dbReference type="KEGG" id="prt:AUC31_14580"/>
<reference evidence="2" key="1">
    <citation type="submission" date="2016-01" db="EMBL/GenBank/DDBJ databases">
        <title>Complete genome of Planococcus rifietoensis type strain M8.</title>
        <authorList>
            <person name="See-Too W.S."/>
        </authorList>
    </citation>
    <scope>NUCLEOTIDE SEQUENCE [LARGE SCALE GENOMIC DNA]</scope>
    <source>
        <strain evidence="2">M8</strain>
    </source>
</reference>
<feature type="transmembrane region" description="Helical" evidence="1">
    <location>
        <begin position="66"/>
        <end position="85"/>
    </location>
</feature>